<organism evidence="2">
    <name type="scientific">bioreactor metagenome</name>
    <dbReference type="NCBI Taxonomy" id="1076179"/>
    <lineage>
        <taxon>unclassified sequences</taxon>
        <taxon>metagenomes</taxon>
        <taxon>ecological metagenomes</taxon>
    </lineage>
</organism>
<comment type="caution">
    <text evidence="2">The sequence shown here is derived from an EMBL/GenBank/DDBJ whole genome shotgun (WGS) entry which is preliminary data.</text>
</comment>
<evidence type="ECO:0000256" key="1">
    <source>
        <dbReference type="SAM" id="Phobius"/>
    </source>
</evidence>
<name>A0A645JHQ1_9ZZZZ</name>
<keyword evidence="1" id="KW-0472">Membrane</keyword>
<evidence type="ECO:0000313" key="2">
    <source>
        <dbReference type="EMBL" id="MPN63228.1"/>
    </source>
</evidence>
<reference evidence="2" key="1">
    <citation type="submission" date="2019-08" db="EMBL/GenBank/DDBJ databases">
        <authorList>
            <person name="Kucharzyk K."/>
            <person name="Murdoch R.W."/>
            <person name="Higgins S."/>
            <person name="Loffler F."/>
        </authorList>
    </citation>
    <scope>NUCLEOTIDE SEQUENCE</scope>
</reference>
<sequence length="81" mass="8304">MKGMVSVSEPRFVSISLCAELMAANALLPLVVTLTVCDVPLLPEILAVMGFSSPEVLGAIVVTLTVGPSVVHLPSSLPACT</sequence>
<feature type="transmembrane region" description="Helical" evidence="1">
    <location>
        <begin position="56"/>
        <end position="75"/>
    </location>
</feature>
<keyword evidence="1" id="KW-0812">Transmembrane</keyword>
<keyword evidence="1" id="KW-1133">Transmembrane helix</keyword>
<gene>
    <name evidence="2" type="ORF">SDC9_210985</name>
</gene>
<protein>
    <submittedName>
        <fullName evidence="2">Uncharacterized protein</fullName>
    </submittedName>
</protein>
<accession>A0A645JHQ1</accession>
<proteinExistence type="predicted"/>
<dbReference type="EMBL" id="VSSQ01142328">
    <property type="protein sequence ID" value="MPN63228.1"/>
    <property type="molecule type" value="Genomic_DNA"/>
</dbReference>
<feature type="transmembrane region" description="Helical" evidence="1">
    <location>
        <begin position="12"/>
        <end position="36"/>
    </location>
</feature>
<dbReference type="AlphaFoldDB" id="A0A645JHQ1"/>